<dbReference type="PANTHER" id="PTHR43433">
    <property type="entry name" value="HYDROLASE, ALPHA/BETA FOLD FAMILY PROTEIN"/>
    <property type="match status" value="1"/>
</dbReference>
<proteinExistence type="predicted"/>
<reference evidence="2 3" key="1">
    <citation type="submission" date="2016-10" db="EMBL/GenBank/DDBJ databases">
        <authorList>
            <person name="de Groot N.N."/>
        </authorList>
    </citation>
    <scope>NUCLEOTIDE SEQUENCE [LARGE SCALE GENOMIC DNA]</scope>
    <source>
        <strain evidence="2 3">CGMCC 4.2022</strain>
    </source>
</reference>
<dbReference type="PRINTS" id="PR00111">
    <property type="entry name" value="ABHYDROLASE"/>
</dbReference>
<dbReference type="Proteomes" id="UP000199341">
    <property type="component" value="Unassembled WGS sequence"/>
</dbReference>
<dbReference type="PANTHER" id="PTHR43433:SF5">
    <property type="entry name" value="AB HYDROLASE-1 DOMAIN-CONTAINING PROTEIN"/>
    <property type="match status" value="1"/>
</dbReference>
<dbReference type="EMBL" id="FNIE01000006">
    <property type="protein sequence ID" value="SDN97767.1"/>
    <property type="molecule type" value="Genomic_DNA"/>
</dbReference>
<dbReference type="GO" id="GO:0003824">
    <property type="term" value="F:catalytic activity"/>
    <property type="evidence" value="ECO:0007669"/>
    <property type="project" value="UniProtKB-ARBA"/>
</dbReference>
<feature type="domain" description="AB hydrolase-1" evidence="1">
    <location>
        <begin position="33"/>
        <end position="266"/>
    </location>
</feature>
<protein>
    <submittedName>
        <fullName evidence="2">Pimeloyl-ACP methyl ester carboxylesterase</fullName>
    </submittedName>
</protein>
<dbReference type="InterPro" id="IPR000073">
    <property type="entry name" value="AB_hydrolase_1"/>
</dbReference>
<dbReference type="STRING" id="310781.SAMN05216259_106419"/>
<sequence length="282" mass="29612">MSAATASSAPTKTVDVAGTPFAYREVGTGEGVPLVLLHHVTAVLDDWDPAVVDGLAAERRVVLVDLRGVGRSGGTTPDTFEAMADDTVAFLDALGLGEVDLLGYSLGGIVAQVVAQQYPDRVRRMILAATAPAGAEGPAATGATLQAAVQKATEQGKHPKHFLFFEPSPAGQAAADAFLARLDERTADDRDTPISDQAVGAQLTALTAWEQNTSPAGLAAVKQPVLVVNGDHDAMWPTETGTLRLAQLLPHTKLAVYPDSGHGGIFQYHEVFVRQALDFLRD</sequence>
<dbReference type="InterPro" id="IPR050471">
    <property type="entry name" value="AB_hydrolase"/>
</dbReference>
<evidence type="ECO:0000313" key="3">
    <source>
        <dbReference type="Proteomes" id="UP000199341"/>
    </source>
</evidence>
<dbReference type="AlphaFoldDB" id="A0A1H0FT02"/>
<dbReference type="OrthoDB" id="7958481at2"/>
<organism evidence="2 3">
    <name type="scientific">Actinacidiphila guanduensis</name>
    <dbReference type="NCBI Taxonomy" id="310781"/>
    <lineage>
        <taxon>Bacteria</taxon>
        <taxon>Bacillati</taxon>
        <taxon>Actinomycetota</taxon>
        <taxon>Actinomycetes</taxon>
        <taxon>Kitasatosporales</taxon>
        <taxon>Streptomycetaceae</taxon>
        <taxon>Actinacidiphila</taxon>
    </lineage>
</organism>
<dbReference type="Gene3D" id="3.40.50.1820">
    <property type="entry name" value="alpha/beta hydrolase"/>
    <property type="match status" value="1"/>
</dbReference>
<name>A0A1H0FT02_9ACTN</name>
<gene>
    <name evidence="2" type="ORF">SAMN05216259_106419</name>
</gene>
<dbReference type="RefSeq" id="WP_093785167.1">
    <property type="nucleotide sequence ID" value="NZ_FNIE01000006.1"/>
</dbReference>
<dbReference type="InterPro" id="IPR029058">
    <property type="entry name" value="AB_hydrolase_fold"/>
</dbReference>
<accession>A0A1H0FT02</accession>
<dbReference type="Pfam" id="PF00561">
    <property type="entry name" value="Abhydrolase_1"/>
    <property type="match status" value="1"/>
</dbReference>
<evidence type="ECO:0000313" key="2">
    <source>
        <dbReference type="EMBL" id="SDN97767.1"/>
    </source>
</evidence>
<evidence type="ECO:0000259" key="1">
    <source>
        <dbReference type="Pfam" id="PF00561"/>
    </source>
</evidence>
<dbReference type="SUPFAM" id="SSF53474">
    <property type="entry name" value="alpha/beta-Hydrolases"/>
    <property type="match status" value="1"/>
</dbReference>
<keyword evidence="3" id="KW-1185">Reference proteome</keyword>